<dbReference type="Pfam" id="PF03734">
    <property type="entry name" value="YkuD"/>
    <property type="match status" value="1"/>
</dbReference>
<keyword evidence="10" id="KW-1185">Reference proteome</keyword>
<dbReference type="PROSITE" id="PS52029">
    <property type="entry name" value="LD_TPASE"/>
    <property type="match status" value="1"/>
</dbReference>
<organism evidence="9 10">
    <name type="scientific">Stappia indica</name>
    <dbReference type="NCBI Taxonomy" id="538381"/>
    <lineage>
        <taxon>Bacteria</taxon>
        <taxon>Pseudomonadati</taxon>
        <taxon>Pseudomonadota</taxon>
        <taxon>Alphaproteobacteria</taxon>
        <taxon>Hyphomicrobiales</taxon>
        <taxon>Stappiaceae</taxon>
        <taxon>Stappia</taxon>
    </lineage>
</organism>
<accession>A0A285SNY3</accession>
<keyword evidence="9" id="KW-0449">Lipoprotein</keyword>
<dbReference type="SUPFAM" id="SSF141523">
    <property type="entry name" value="L,D-transpeptidase catalytic domain-like"/>
    <property type="match status" value="1"/>
</dbReference>
<dbReference type="EMBL" id="OBML01000006">
    <property type="protein sequence ID" value="SOC09853.1"/>
    <property type="molecule type" value="Genomic_DNA"/>
</dbReference>
<dbReference type="InterPro" id="IPR036365">
    <property type="entry name" value="PGBD-like_sf"/>
</dbReference>
<dbReference type="Gene3D" id="2.40.440.10">
    <property type="entry name" value="L,D-transpeptidase catalytic domain-like"/>
    <property type="match status" value="1"/>
</dbReference>
<sequence>MIEISRETNPGAGRFPSALAALLLAAGAMTMGGGAAIARDPAPMTPIAGAGATAQADDPDMPLQILVSLDDQKLEVYRGTKLIETTRISSGKRGHGTPTGVFSILEKRRRHFSNLYNNAPMPYMQRLTWSGIALHEGVVPNYPASHGCIRMPRAFAQQLFSMTDRGAHVIVTRKRAEPRSVTHAALPALRLAETEVASLSAELRPGLPGAVTDGEASTVGSIGPTEPALQVPSEPLRILVTPTSAQERLRDMQRVLDRLGYDPGPADGVMGRKTRAAIRLFQEGAELPVTGEPTDLVLRALYADAGEAGPATGRLYVRRNFKEIYSANVVLKDPDQPLGTHLFTAIAGLAPGAEPRWMTVVADEAENRTPEAVLDRIEWTPEARAFVEENLALGSSLMVTDRPFRLHSGLGTDFVVMTRQ</sequence>
<proteinExistence type="inferred from homology"/>
<evidence type="ECO:0000313" key="10">
    <source>
        <dbReference type="Proteomes" id="UP000219331"/>
    </source>
</evidence>
<dbReference type="InterPro" id="IPR002477">
    <property type="entry name" value="Peptidoglycan-bd-like"/>
</dbReference>
<keyword evidence="6 7" id="KW-0961">Cell wall biogenesis/degradation</keyword>
<dbReference type="RefSeq" id="WP_097175104.1">
    <property type="nucleotide sequence ID" value="NZ_OBML01000006.1"/>
</dbReference>
<dbReference type="InterPro" id="IPR050979">
    <property type="entry name" value="LD-transpeptidase"/>
</dbReference>
<dbReference type="SUPFAM" id="SSF47090">
    <property type="entry name" value="PGBD-like"/>
    <property type="match status" value="1"/>
</dbReference>
<name>A0A285SNY3_9HYPH</name>
<dbReference type="PIRSF" id="PIRSF029342">
    <property type="entry name" value="UCP029342_ErfK/YbiS/YcfS/YnhG"/>
    <property type="match status" value="1"/>
</dbReference>
<evidence type="ECO:0000256" key="4">
    <source>
        <dbReference type="ARBA" id="ARBA00022960"/>
    </source>
</evidence>
<feature type="active site" description="Nucleophile" evidence="7">
    <location>
        <position position="148"/>
    </location>
</feature>
<dbReference type="NCBIfam" id="NF004785">
    <property type="entry name" value="PRK06132.1-2"/>
    <property type="match status" value="1"/>
</dbReference>
<dbReference type="STRING" id="538381.GCA_001696535_02667"/>
<dbReference type="InterPro" id="IPR038063">
    <property type="entry name" value="Transpep_catalytic_dom"/>
</dbReference>
<evidence type="ECO:0000256" key="5">
    <source>
        <dbReference type="ARBA" id="ARBA00022984"/>
    </source>
</evidence>
<comment type="similarity">
    <text evidence="2">Belongs to the YkuD family.</text>
</comment>
<keyword evidence="3" id="KW-0808">Transferase</keyword>
<keyword evidence="4 7" id="KW-0133">Cell shape</keyword>
<dbReference type="NCBIfam" id="NF004786">
    <property type="entry name" value="PRK06132.1-3"/>
    <property type="match status" value="1"/>
</dbReference>
<evidence type="ECO:0000256" key="2">
    <source>
        <dbReference type="ARBA" id="ARBA00005992"/>
    </source>
</evidence>
<comment type="pathway">
    <text evidence="1 7">Cell wall biogenesis; peptidoglycan biosynthesis.</text>
</comment>
<dbReference type="GO" id="GO:0005576">
    <property type="term" value="C:extracellular region"/>
    <property type="evidence" value="ECO:0007669"/>
    <property type="project" value="TreeGrafter"/>
</dbReference>
<feature type="domain" description="L,D-TPase catalytic" evidence="8">
    <location>
        <begin position="63"/>
        <end position="172"/>
    </location>
</feature>
<dbReference type="CDD" id="cd16913">
    <property type="entry name" value="YkuD_like"/>
    <property type="match status" value="1"/>
</dbReference>
<feature type="active site" description="Proton donor/acceptor" evidence="7">
    <location>
        <position position="135"/>
    </location>
</feature>
<dbReference type="GO" id="GO:0071972">
    <property type="term" value="F:peptidoglycan L,D-transpeptidase activity"/>
    <property type="evidence" value="ECO:0007669"/>
    <property type="project" value="TreeGrafter"/>
</dbReference>
<dbReference type="InterPro" id="IPR036366">
    <property type="entry name" value="PGBDSf"/>
</dbReference>
<dbReference type="Proteomes" id="UP000219331">
    <property type="component" value="Unassembled WGS sequence"/>
</dbReference>
<dbReference type="PANTHER" id="PTHR30582:SF2">
    <property type="entry name" value="L,D-TRANSPEPTIDASE YCIB-RELATED"/>
    <property type="match status" value="1"/>
</dbReference>
<dbReference type="UniPathway" id="UPA00219"/>
<evidence type="ECO:0000259" key="8">
    <source>
        <dbReference type="PROSITE" id="PS52029"/>
    </source>
</evidence>
<evidence type="ECO:0000256" key="6">
    <source>
        <dbReference type="ARBA" id="ARBA00023316"/>
    </source>
</evidence>
<evidence type="ECO:0000256" key="1">
    <source>
        <dbReference type="ARBA" id="ARBA00004752"/>
    </source>
</evidence>
<dbReference type="GO" id="GO:0071555">
    <property type="term" value="P:cell wall organization"/>
    <property type="evidence" value="ECO:0007669"/>
    <property type="project" value="UniProtKB-UniRule"/>
</dbReference>
<reference evidence="9 10" key="1">
    <citation type="submission" date="2017-08" db="EMBL/GenBank/DDBJ databases">
        <authorList>
            <person name="de Groot N.N."/>
        </authorList>
    </citation>
    <scope>NUCLEOTIDE SEQUENCE [LARGE SCALE GENOMIC DNA]</scope>
    <source>
        <strain evidence="9 10">USBA 352</strain>
    </source>
</reference>
<dbReference type="InterPro" id="IPR016915">
    <property type="entry name" value="UCP029342"/>
</dbReference>
<dbReference type="InterPro" id="IPR005490">
    <property type="entry name" value="LD_TPept_cat_dom"/>
</dbReference>
<dbReference type="GO" id="GO:0008360">
    <property type="term" value="P:regulation of cell shape"/>
    <property type="evidence" value="ECO:0007669"/>
    <property type="project" value="UniProtKB-UniRule"/>
</dbReference>
<dbReference type="PANTHER" id="PTHR30582">
    <property type="entry name" value="L,D-TRANSPEPTIDASE"/>
    <property type="match status" value="1"/>
</dbReference>
<evidence type="ECO:0000256" key="7">
    <source>
        <dbReference type="PROSITE-ProRule" id="PRU01373"/>
    </source>
</evidence>
<keyword evidence="5 7" id="KW-0573">Peptidoglycan synthesis</keyword>
<dbReference type="GO" id="GO:0016740">
    <property type="term" value="F:transferase activity"/>
    <property type="evidence" value="ECO:0007669"/>
    <property type="project" value="UniProtKB-KW"/>
</dbReference>
<dbReference type="Gene3D" id="1.10.101.10">
    <property type="entry name" value="PGBD-like superfamily/PGBD"/>
    <property type="match status" value="1"/>
</dbReference>
<dbReference type="AlphaFoldDB" id="A0A285SNY3"/>
<dbReference type="Pfam" id="PF01471">
    <property type="entry name" value="PG_binding_1"/>
    <property type="match status" value="1"/>
</dbReference>
<gene>
    <name evidence="9" type="ORF">SAMN05421512_106139</name>
</gene>
<dbReference type="OrthoDB" id="463216at2"/>
<protein>
    <submittedName>
        <fullName evidence="9">Lipoprotein-anchoring transpeptidase ErfK/SrfK</fullName>
    </submittedName>
</protein>
<evidence type="ECO:0000313" key="9">
    <source>
        <dbReference type="EMBL" id="SOC09853.1"/>
    </source>
</evidence>
<dbReference type="GO" id="GO:0018104">
    <property type="term" value="P:peptidoglycan-protein cross-linking"/>
    <property type="evidence" value="ECO:0007669"/>
    <property type="project" value="TreeGrafter"/>
</dbReference>
<evidence type="ECO:0000256" key="3">
    <source>
        <dbReference type="ARBA" id="ARBA00022679"/>
    </source>
</evidence>